<evidence type="ECO:0000313" key="2">
    <source>
        <dbReference type="Proteomes" id="UP000299102"/>
    </source>
</evidence>
<dbReference type="AlphaFoldDB" id="A0A4C1VH36"/>
<proteinExistence type="predicted"/>
<comment type="caution">
    <text evidence="1">The sequence shown here is derived from an EMBL/GenBank/DDBJ whole genome shotgun (WGS) entry which is preliminary data.</text>
</comment>
<accession>A0A4C1VH36</accession>
<dbReference type="Proteomes" id="UP000299102">
    <property type="component" value="Unassembled WGS sequence"/>
</dbReference>
<organism evidence="1 2">
    <name type="scientific">Eumeta variegata</name>
    <name type="common">Bagworm moth</name>
    <name type="synonym">Eumeta japonica</name>
    <dbReference type="NCBI Taxonomy" id="151549"/>
    <lineage>
        <taxon>Eukaryota</taxon>
        <taxon>Metazoa</taxon>
        <taxon>Ecdysozoa</taxon>
        <taxon>Arthropoda</taxon>
        <taxon>Hexapoda</taxon>
        <taxon>Insecta</taxon>
        <taxon>Pterygota</taxon>
        <taxon>Neoptera</taxon>
        <taxon>Endopterygota</taxon>
        <taxon>Lepidoptera</taxon>
        <taxon>Glossata</taxon>
        <taxon>Ditrysia</taxon>
        <taxon>Tineoidea</taxon>
        <taxon>Psychidae</taxon>
        <taxon>Oiketicinae</taxon>
        <taxon>Eumeta</taxon>
    </lineage>
</organism>
<dbReference type="EMBL" id="BGZK01000338">
    <property type="protein sequence ID" value="GBP37781.1"/>
    <property type="molecule type" value="Genomic_DNA"/>
</dbReference>
<name>A0A4C1VH36_EUMVA</name>
<sequence length="86" mass="9737">MDKPRKPSFAITVASNFASSVVIHVSVVTVFDLEAFEWWSFKRLKIKYEQKLSAGLLSTEWTDVEQHASEAVELLIELEVDVLGEP</sequence>
<reference evidence="1 2" key="1">
    <citation type="journal article" date="2019" name="Commun. Biol.">
        <title>The bagworm genome reveals a unique fibroin gene that provides high tensile strength.</title>
        <authorList>
            <person name="Kono N."/>
            <person name="Nakamura H."/>
            <person name="Ohtoshi R."/>
            <person name="Tomita M."/>
            <person name="Numata K."/>
            <person name="Arakawa K."/>
        </authorList>
    </citation>
    <scope>NUCLEOTIDE SEQUENCE [LARGE SCALE GENOMIC DNA]</scope>
</reference>
<evidence type="ECO:0000313" key="1">
    <source>
        <dbReference type="EMBL" id="GBP37781.1"/>
    </source>
</evidence>
<gene>
    <name evidence="1" type="ORF">EVAR_29983_1</name>
</gene>
<keyword evidence="2" id="KW-1185">Reference proteome</keyword>
<protein>
    <submittedName>
        <fullName evidence="1">Uncharacterized protein</fullName>
    </submittedName>
</protein>